<dbReference type="InterPro" id="IPR043136">
    <property type="entry name" value="B30.2/SPRY_sf"/>
</dbReference>
<dbReference type="InterPro" id="IPR013320">
    <property type="entry name" value="ConA-like_dom_sf"/>
</dbReference>
<accession>K0RZ61</accession>
<gene>
    <name evidence="1" type="ORF">THAOC_20729</name>
</gene>
<keyword evidence="2" id="KW-1185">Reference proteome</keyword>
<evidence type="ECO:0000313" key="1">
    <source>
        <dbReference type="EMBL" id="EJK59093.1"/>
    </source>
</evidence>
<dbReference type="OrthoDB" id="195558at2759"/>
<dbReference type="EMBL" id="AGNL01023658">
    <property type="protein sequence ID" value="EJK59093.1"/>
    <property type="molecule type" value="Genomic_DNA"/>
</dbReference>
<organism evidence="1 2">
    <name type="scientific">Thalassiosira oceanica</name>
    <name type="common">Marine diatom</name>
    <dbReference type="NCBI Taxonomy" id="159749"/>
    <lineage>
        <taxon>Eukaryota</taxon>
        <taxon>Sar</taxon>
        <taxon>Stramenopiles</taxon>
        <taxon>Ochrophyta</taxon>
        <taxon>Bacillariophyta</taxon>
        <taxon>Coscinodiscophyceae</taxon>
        <taxon>Thalassiosirophycidae</taxon>
        <taxon>Thalassiosirales</taxon>
        <taxon>Thalassiosiraceae</taxon>
        <taxon>Thalassiosira</taxon>
    </lineage>
</organism>
<dbReference type="SUPFAM" id="SSF49899">
    <property type="entry name" value="Concanavalin A-like lectins/glucanases"/>
    <property type="match status" value="1"/>
</dbReference>
<dbReference type="Gene3D" id="2.60.120.920">
    <property type="match status" value="1"/>
</dbReference>
<dbReference type="AlphaFoldDB" id="K0RZ61"/>
<comment type="caution">
    <text evidence="1">The sequence shown here is derived from an EMBL/GenBank/DDBJ whole genome shotgun (WGS) entry which is preliminary data.</text>
</comment>
<dbReference type="Proteomes" id="UP000266841">
    <property type="component" value="Unassembled WGS sequence"/>
</dbReference>
<reference evidence="1 2" key="1">
    <citation type="journal article" date="2012" name="Genome Biol.">
        <title>Genome and low-iron response of an oceanic diatom adapted to chronic iron limitation.</title>
        <authorList>
            <person name="Lommer M."/>
            <person name="Specht M."/>
            <person name="Roy A.S."/>
            <person name="Kraemer L."/>
            <person name="Andreson R."/>
            <person name="Gutowska M.A."/>
            <person name="Wolf J."/>
            <person name="Bergner S.V."/>
            <person name="Schilhabel M.B."/>
            <person name="Klostermeier U.C."/>
            <person name="Beiko R.G."/>
            <person name="Rosenstiel P."/>
            <person name="Hippler M."/>
            <person name="Laroche J."/>
        </authorList>
    </citation>
    <scope>NUCLEOTIDE SEQUENCE [LARGE SCALE GENOMIC DNA]</scope>
    <source>
        <strain evidence="1 2">CCMP1005</strain>
    </source>
</reference>
<evidence type="ECO:0008006" key="3">
    <source>
        <dbReference type="Google" id="ProtNLM"/>
    </source>
</evidence>
<protein>
    <recommendedName>
        <fullName evidence="3">B30.2/SPRY domain-containing protein</fullName>
    </recommendedName>
</protein>
<name>K0RZ61_THAOC</name>
<evidence type="ECO:0000313" key="2">
    <source>
        <dbReference type="Proteomes" id="UP000266841"/>
    </source>
</evidence>
<sequence>MAPMANYQHGTTSGATGGSTYDDARVIDEIIVSLESENHALRKQLLRSDAEVALLRQRLQCFEVRHDVLPVVTPTPTPTVDLSRLDTGLVTHIVSFLGTSLELRNLALTCKAFGWKQSATGQDLTLAEEVAQQVVCSWLNGMAGARITLSPYVRGTATWISILHESEHPLKFDTLLGRGIGHTNERRTSVHASGGVSTAVASNYVMESGIHYAEFQFQFQISGGRSFIGVARPMPNLDLVRYANGIFHFFVGSWYDDFLAARTGEWGSSNAHACHYSLKTGGMSWTDWDRDTEEVSWEGMERCRTGDTVGMLLNLDGGTLTVYKNDRRLGVMKDGLSGPYCWFVTVSRGKEVTIKKDEPPRA</sequence>
<dbReference type="CDD" id="cd11709">
    <property type="entry name" value="SPRY"/>
    <property type="match status" value="1"/>
</dbReference>
<proteinExistence type="predicted"/>